<dbReference type="Gramene" id="ESR39460">
    <property type="protein sequence ID" value="ESR39460"/>
    <property type="gene ID" value="CICLE_v10027439mg"/>
</dbReference>
<evidence type="ECO:0000256" key="2">
    <source>
        <dbReference type="ARBA" id="ARBA00022645"/>
    </source>
</evidence>
<comment type="similarity">
    <text evidence="1">Belongs to the peptidase S10 family.</text>
</comment>
<dbReference type="PANTHER" id="PTHR11802:SF32">
    <property type="entry name" value="SERINE CARBOXYPEPTIDASE-LIKE 29"/>
    <property type="match status" value="1"/>
</dbReference>
<dbReference type="Proteomes" id="UP000030687">
    <property type="component" value="Unassembled WGS sequence"/>
</dbReference>
<evidence type="ECO:0000256" key="5">
    <source>
        <dbReference type="ARBA" id="ARBA00023180"/>
    </source>
</evidence>
<dbReference type="eggNOG" id="KOG1282">
    <property type="taxonomic scope" value="Eukaryota"/>
</dbReference>
<dbReference type="PANTHER" id="PTHR11802">
    <property type="entry name" value="SERINE PROTEASE FAMILY S10 SERINE CARBOXYPEPTIDASE"/>
    <property type="match status" value="1"/>
</dbReference>
<dbReference type="InParanoid" id="V4SKS2"/>
<dbReference type="InterPro" id="IPR029058">
    <property type="entry name" value="AB_hydrolase_fold"/>
</dbReference>
<keyword evidence="7" id="KW-1185">Reference proteome</keyword>
<evidence type="ECO:0000256" key="4">
    <source>
        <dbReference type="ARBA" id="ARBA00022801"/>
    </source>
</evidence>
<dbReference type="Gene3D" id="3.40.50.11320">
    <property type="match status" value="1"/>
</dbReference>
<feature type="non-terminal residue" evidence="6">
    <location>
        <position position="1"/>
    </location>
</feature>
<dbReference type="Pfam" id="PF00450">
    <property type="entry name" value="Peptidase_S10"/>
    <property type="match status" value="2"/>
</dbReference>
<dbReference type="AlphaFoldDB" id="V4SKS2"/>
<dbReference type="PROSITE" id="PS00560">
    <property type="entry name" value="CARBOXYPEPT_SER_HIS"/>
    <property type="match status" value="1"/>
</dbReference>
<dbReference type="Gene3D" id="3.40.50.1820">
    <property type="entry name" value="alpha/beta hydrolase"/>
    <property type="match status" value="1"/>
</dbReference>
<organism evidence="6 7">
    <name type="scientific">Citrus clementina</name>
    <name type="common">Clementine</name>
    <name type="synonym">Citrus deliciosa x Citrus sinensis</name>
    <dbReference type="NCBI Taxonomy" id="85681"/>
    <lineage>
        <taxon>Eukaryota</taxon>
        <taxon>Viridiplantae</taxon>
        <taxon>Streptophyta</taxon>
        <taxon>Embryophyta</taxon>
        <taxon>Tracheophyta</taxon>
        <taxon>Spermatophyta</taxon>
        <taxon>Magnoliopsida</taxon>
        <taxon>eudicotyledons</taxon>
        <taxon>Gunneridae</taxon>
        <taxon>Pentapetalae</taxon>
        <taxon>rosids</taxon>
        <taxon>malvids</taxon>
        <taxon>Sapindales</taxon>
        <taxon>Rutaceae</taxon>
        <taxon>Aurantioideae</taxon>
        <taxon>Citrus</taxon>
    </lineage>
</organism>
<gene>
    <name evidence="6" type="ORF">CICLE_v10027439mg</name>
</gene>
<keyword evidence="4" id="KW-0378">Hydrolase</keyword>
<dbReference type="Gene3D" id="6.10.250.940">
    <property type="match status" value="1"/>
</dbReference>
<dbReference type="OMA" id="ICQNTHL"/>
<keyword evidence="5" id="KW-0325">Glycoprotein</keyword>
<accession>V4SKS2</accession>
<dbReference type="SUPFAM" id="SSF53474">
    <property type="entry name" value="alpha/beta-Hydrolases"/>
    <property type="match status" value="1"/>
</dbReference>
<dbReference type="KEGG" id="cic:CICLE_v10027439mg"/>
<dbReference type="STRING" id="85681.V4SKS2"/>
<dbReference type="InterPro" id="IPR033124">
    <property type="entry name" value="Ser_caboxypep_his_AS"/>
</dbReference>
<keyword evidence="2" id="KW-0121">Carboxypeptidase</keyword>
<dbReference type="GO" id="GO:0006508">
    <property type="term" value="P:proteolysis"/>
    <property type="evidence" value="ECO:0007669"/>
    <property type="project" value="UniProtKB-KW"/>
</dbReference>
<name>V4SKS2_CITCL</name>
<dbReference type="GO" id="GO:0005773">
    <property type="term" value="C:vacuole"/>
    <property type="evidence" value="ECO:0007669"/>
    <property type="project" value="TreeGrafter"/>
</dbReference>
<keyword evidence="3" id="KW-0645">Protease</keyword>
<evidence type="ECO:0000313" key="7">
    <source>
        <dbReference type="Proteomes" id="UP000030687"/>
    </source>
</evidence>
<sequence length="232" mass="26480">HYVPQLSKAIIRHNQATGEKAINLKGYMVGNYLTDDYHDYLGLFQFWWSTGLISDDTYKQLNLLCDYESFVHPSSSCDKFLESNRLLKRMLVVGHASEKYDPCTEKHSVVYFNQPEVQKALHVIPAVAPAKWETCSGVVNNNWLDSPRTVLDIYHELIHSGLRIWMFKQRFADILSFMGGWTQEYAGLTFVTVRGAGHEVPLHRPKPALTPIKSFLSGRSMPCLERVSLSDS</sequence>
<evidence type="ECO:0000313" key="6">
    <source>
        <dbReference type="EMBL" id="ESR39460.1"/>
    </source>
</evidence>
<protein>
    <submittedName>
        <fullName evidence="6">Uncharacterized protein</fullName>
    </submittedName>
</protein>
<proteinExistence type="inferred from homology"/>
<evidence type="ECO:0000256" key="1">
    <source>
        <dbReference type="ARBA" id="ARBA00009431"/>
    </source>
</evidence>
<reference evidence="6 7" key="1">
    <citation type="submission" date="2013-10" db="EMBL/GenBank/DDBJ databases">
        <authorList>
            <consortium name="International Citrus Genome Consortium"/>
            <person name="Jenkins J."/>
            <person name="Schmutz J."/>
            <person name="Prochnik S."/>
            <person name="Rokhsar D."/>
            <person name="Gmitter F."/>
            <person name="Ollitrault P."/>
            <person name="Machado M."/>
            <person name="Talon M."/>
            <person name="Wincker P."/>
            <person name="Jaillon O."/>
            <person name="Morgante M."/>
        </authorList>
    </citation>
    <scope>NUCLEOTIDE SEQUENCE</scope>
    <source>
        <strain evidence="7">cv. Clemenules</strain>
    </source>
</reference>
<dbReference type="GO" id="GO:0004185">
    <property type="term" value="F:serine-type carboxypeptidase activity"/>
    <property type="evidence" value="ECO:0007669"/>
    <property type="project" value="InterPro"/>
</dbReference>
<dbReference type="EMBL" id="KI536925">
    <property type="protein sequence ID" value="ESR39460.1"/>
    <property type="molecule type" value="Genomic_DNA"/>
</dbReference>
<evidence type="ECO:0000256" key="3">
    <source>
        <dbReference type="ARBA" id="ARBA00022670"/>
    </source>
</evidence>
<dbReference type="InterPro" id="IPR001563">
    <property type="entry name" value="Peptidase_S10"/>
</dbReference>